<dbReference type="Proteomes" id="UP000324222">
    <property type="component" value="Unassembled WGS sequence"/>
</dbReference>
<dbReference type="AlphaFoldDB" id="A0A5B7FPS4"/>
<evidence type="ECO:0000256" key="1">
    <source>
        <dbReference type="SAM" id="Coils"/>
    </source>
</evidence>
<evidence type="ECO:0000313" key="4">
    <source>
        <dbReference type="EMBL" id="MPC47357.1"/>
    </source>
</evidence>
<dbReference type="OrthoDB" id="442503at2759"/>
<evidence type="ECO:0000256" key="2">
    <source>
        <dbReference type="SAM" id="MobiDB-lite"/>
    </source>
</evidence>
<feature type="region of interest" description="Disordered" evidence="2">
    <location>
        <begin position="122"/>
        <end position="147"/>
    </location>
</feature>
<protein>
    <submittedName>
        <fullName evidence="4">Glutamate-gated chloride channel</fullName>
    </submittedName>
</protein>
<gene>
    <name evidence="4" type="ORF">E2C01_041102</name>
</gene>
<evidence type="ECO:0000256" key="3">
    <source>
        <dbReference type="SAM" id="Phobius"/>
    </source>
</evidence>
<proteinExistence type="predicted"/>
<keyword evidence="1" id="KW-0175">Coiled coil</keyword>
<name>A0A5B7FPS4_PORTR</name>
<feature type="transmembrane region" description="Helical" evidence="3">
    <location>
        <begin position="5"/>
        <end position="24"/>
    </location>
</feature>
<keyword evidence="3" id="KW-0812">Transmembrane</keyword>
<organism evidence="4 5">
    <name type="scientific">Portunus trituberculatus</name>
    <name type="common">Swimming crab</name>
    <name type="synonym">Neptunus trituberculatus</name>
    <dbReference type="NCBI Taxonomy" id="210409"/>
    <lineage>
        <taxon>Eukaryota</taxon>
        <taxon>Metazoa</taxon>
        <taxon>Ecdysozoa</taxon>
        <taxon>Arthropoda</taxon>
        <taxon>Crustacea</taxon>
        <taxon>Multicrustacea</taxon>
        <taxon>Malacostraca</taxon>
        <taxon>Eumalacostraca</taxon>
        <taxon>Eucarida</taxon>
        <taxon>Decapoda</taxon>
        <taxon>Pleocyemata</taxon>
        <taxon>Brachyura</taxon>
        <taxon>Eubrachyura</taxon>
        <taxon>Portunoidea</taxon>
        <taxon>Portunidae</taxon>
        <taxon>Portuninae</taxon>
        <taxon>Portunus</taxon>
    </lineage>
</organism>
<keyword evidence="3" id="KW-1133">Transmembrane helix</keyword>
<feature type="coiled-coil region" evidence="1">
    <location>
        <begin position="51"/>
        <end position="82"/>
    </location>
</feature>
<dbReference type="EMBL" id="VSRR010007696">
    <property type="protein sequence ID" value="MPC47357.1"/>
    <property type="molecule type" value="Genomic_DNA"/>
</dbReference>
<dbReference type="SUPFAM" id="SSF90112">
    <property type="entry name" value="Neurotransmitter-gated ion-channel transmembrane pore"/>
    <property type="match status" value="1"/>
</dbReference>
<keyword evidence="3" id="KW-0472">Membrane</keyword>
<keyword evidence="5" id="KW-1185">Reference proteome</keyword>
<dbReference type="GO" id="GO:0006811">
    <property type="term" value="P:monoatomic ion transport"/>
    <property type="evidence" value="ECO:0007669"/>
    <property type="project" value="InterPro"/>
</dbReference>
<reference evidence="4 5" key="1">
    <citation type="submission" date="2019-05" db="EMBL/GenBank/DDBJ databases">
        <title>Another draft genome of Portunus trituberculatus and its Hox gene families provides insights of decapod evolution.</title>
        <authorList>
            <person name="Jeong J.-H."/>
            <person name="Song I."/>
            <person name="Kim S."/>
            <person name="Choi T."/>
            <person name="Kim D."/>
            <person name="Ryu S."/>
            <person name="Kim W."/>
        </authorList>
    </citation>
    <scope>NUCLEOTIDE SEQUENCE [LARGE SCALE GENOMIC DNA]</scope>
    <source>
        <tissue evidence="4">Muscle</tissue>
    </source>
</reference>
<dbReference type="Gene3D" id="6.10.250.2810">
    <property type="match status" value="1"/>
</dbReference>
<dbReference type="GO" id="GO:0016020">
    <property type="term" value="C:membrane"/>
    <property type="evidence" value="ECO:0007669"/>
    <property type="project" value="InterPro"/>
</dbReference>
<sequence>MDLPFALATVMMMVVVVIMFVTDVQAIDVWTGVCLTFVFGALLEFALVNYASRSDKHREKLKEKLKEQKKQWEMEHAAALEAALQEAGEDGHTFGMRVSVLPRQPAPPPRPRRLMDLLVAKTVSGGPAPPRPGRPVLRAPVHPRLTL</sequence>
<comment type="caution">
    <text evidence="4">The sequence shown here is derived from an EMBL/GenBank/DDBJ whole genome shotgun (WGS) entry which is preliminary data.</text>
</comment>
<feature type="transmembrane region" description="Helical" evidence="3">
    <location>
        <begin position="30"/>
        <end position="52"/>
    </location>
</feature>
<evidence type="ECO:0000313" key="5">
    <source>
        <dbReference type="Proteomes" id="UP000324222"/>
    </source>
</evidence>
<accession>A0A5B7FPS4</accession>
<dbReference type="InterPro" id="IPR036719">
    <property type="entry name" value="Neuro-gated_channel_TM_sf"/>
</dbReference>